<dbReference type="AlphaFoldDB" id="A0A8B6FAZ3"/>
<reference evidence="1" key="1">
    <citation type="submission" date="2018-11" db="EMBL/GenBank/DDBJ databases">
        <authorList>
            <person name="Alioto T."/>
            <person name="Alioto T."/>
        </authorList>
    </citation>
    <scope>NUCLEOTIDE SEQUENCE</scope>
</reference>
<dbReference type="GO" id="GO:0005615">
    <property type="term" value="C:extracellular space"/>
    <property type="evidence" value="ECO:0007669"/>
    <property type="project" value="TreeGrafter"/>
</dbReference>
<dbReference type="InterPro" id="IPR036706">
    <property type="entry name" value="VOMI_sf"/>
</dbReference>
<dbReference type="EMBL" id="UYJE01006612">
    <property type="protein sequence ID" value="VDI47391.1"/>
    <property type="molecule type" value="Genomic_DNA"/>
</dbReference>
<dbReference type="Gene3D" id="2.100.10.20">
    <property type="entry name" value="Vitelline membrane outer layer protein I (VOMI)"/>
    <property type="match status" value="1"/>
</dbReference>
<sequence length="184" mass="20471">MLLTISDHNKILSVTNGGYLGDWGNEEFCTKGHYAIDYRMKIKGLHVDRTELNAIEIICGSRSGERCGDTASSGQQQWGTWTVEALCPAKTFLTAFSLQVDQINTIYDNTGANYVRFSCKYIKDEYFDFGLSVSPGHARYGLYGNWSDACPANSAICGVKTKMHAYQVHGDDTALNDVQFFCCE</sequence>
<organism evidence="1 2">
    <name type="scientific">Mytilus galloprovincialis</name>
    <name type="common">Mediterranean mussel</name>
    <dbReference type="NCBI Taxonomy" id="29158"/>
    <lineage>
        <taxon>Eukaryota</taxon>
        <taxon>Metazoa</taxon>
        <taxon>Spiralia</taxon>
        <taxon>Lophotrochozoa</taxon>
        <taxon>Mollusca</taxon>
        <taxon>Bivalvia</taxon>
        <taxon>Autobranchia</taxon>
        <taxon>Pteriomorphia</taxon>
        <taxon>Mytilida</taxon>
        <taxon>Mytiloidea</taxon>
        <taxon>Mytilidae</taxon>
        <taxon>Mytilinae</taxon>
        <taxon>Mytilus</taxon>
    </lineage>
</organism>
<dbReference type="OrthoDB" id="6041498at2759"/>
<dbReference type="InterPro" id="IPR005515">
    <property type="entry name" value="VOMI"/>
</dbReference>
<dbReference type="PANTHER" id="PTHR18841">
    <property type="entry name" value="VITELLINE MEMBRANE OUTER LAYER PROTEIN I-RELATED"/>
    <property type="match status" value="1"/>
</dbReference>
<dbReference type="Pfam" id="PF03762">
    <property type="entry name" value="VOMI"/>
    <property type="match status" value="1"/>
</dbReference>
<gene>
    <name evidence="1" type="ORF">MGAL_10B026256</name>
</gene>
<evidence type="ECO:0008006" key="3">
    <source>
        <dbReference type="Google" id="ProtNLM"/>
    </source>
</evidence>
<name>A0A8B6FAZ3_MYTGA</name>
<comment type="caution">
    <text evidence="1">The sequence shown here is derived from an EMBL/GenBank/DDBJ whole genome shotgun (WGS) entry which is preliminary data.</text>
</comment>
<dbReference type="PANTHER" id="PTHR18841:SF0">
    <property type="entry name" value="VITELLINE MEMBRANE OUTER LAYER 1 HOMOLOG A-RELATED"/>
    <property type="match status" value="1"/>
</dbReference>
<protein>
    <recommendedName>
        <fullName evidence="3">Vitelline membrane outer layer 1-like protein</fullName>
    </recommendedName>
</protein>
<dbReference type="SUPFAM" id="SSF51092">
    <property type="entry name" value="Vitelline membrane outer protein-I (VMO-I)"/>
    <property type="match status" value="1"/>
</dbReference>
<accession>A0A8B6FAZ3</accession>
<proteinExistence type="predicted"/>
<evidence type="ECO:0000313" key="1">
    <source>
        <dbReference type="EMBL" id="VDI47391.1"/>
    </source>
</evidence>
<dbReference type="Proteomes" id="UP000596742">
    <property type="component" value="Unassembled WGS sequence"/>
</dbReference>
<evidence type="ECO:0000313" key="2">
    <source>
        <dbReference type="Proteomes" id="UP000596742"/>
    </source>
</evidence>
<keyword evidence="2" id="KW-1185">Reference proteome</keyword>